<sequence>MSNFENAKDIVTILAAPLAGLAGAWFGAQASTKQFTATNDDRQRERDHSEQVRVVEAAERAKAAEAERLAADKQREKERYEEIQESALVATAALRGEFAYNLRTGLHIDRAVVERFMMASARFTLVMGEQETHAMQKAVSEYVSKDRLTLAPDAMDDALAAYARSLAQAHYWDGEA</sequence>
<evidence type="ECO:0000313" key="2">
    <source>
        <dbReference type="EMBL" id="MBD3926483.1"/>
    </source>
</evidence>
<name>A0ABR8NEC6_9ACTN</name>
<evidence type="ECO:0000256" key="1">
    <source>
        <dbReference type="SAM" id="Coils"/>
    </source>
</evidence>
<reference evidence="2 3" key="1">
    <citation type="submission" date="2020-09" db="EMBL/GenBank/DDBJ databases">
        <title>novel species in genus Nocardioides.</title>
        <authorList>
            <person name="Zhang G."/>
        </authorList>
    </citation>
    <scope>NUCLEOTIDE SEQUENCE [LARGE SCALE GENOMIC DNA]</scope>
    <source>
        <strain evidence="2 3">KCTC 39551</strain>
    </source>
</reference>
<accession>A0ABR8NEC6</accession>
<feature type="coiled-coil region" evidence="1">
    <location>
        <begin position="54"/>
        <end position="86"/>
    </location>
</feature>
<protein>
    <submittedName>
        <fullName evidence="2">Uncharacterized protein</fullName>
    </submittedName>
</protein>
<dbReference type="EMBL" id="JACXYZ010000003">
    <property type="protein sequence ID" value="MBD3926483.1"/>
    <property type="molecule type" value="Genomic_DNA"/>
</dbReference>
<dbReference type="RefSeq" id="WP_191196354.1">
    <property type="nucleotide sequence ID" value="NZ_JACXYZ010000003.1"/>
</dbReference>
<proteinExistence type="predicted"/>
<organism evidence="2 3">
    <name type="scientific">Nocardioides cavernae</name>
    <dbReference type="NCBI Taxonomy" id="1921566"/>
    <lineage>
        <taxon>Bacteria</taxon>
        <taxon>Bacillati</taxon>
        <taxon>Actinomycetota</taxon>
        <taxon>Actinomycetes</taxon>
        <taxon>Propionibacteriales</taxon>
        <taxon>Nocardioidaceae</taxon>
        <taxon>Nocardioides</taxon>
    </lineage>
</organism>
<dbReference type="Proteomes" id="UP000618818">
    <property type="component" value="Unassembled WGS sequence"/>
</dbReference>
<gene>
    <name evidence="2" type="ORF">IEZ26_17800</name>
</gene>
<keyword evidence="3" id="KW-1185">Reference proteome</keyword>
<keyword evidence="1" id="KW-0175">Coiled coil</keyword>
<evidence type="ECO:0000313" key="3">
    <source>
        <dbReference type="Proteomes" id="UP000618818"/>
    </source>
</evidence>
<comment type="caution">
    <text evidence="2">The sequence shown here is derived from an EMBL/GenBank/DDBJ whole genome shotgun (WGS) entry which is preliminary data.</text>
</comment>